<dbReference type="SUPFAM" id="SSF55785">
    <property type="entry name" value="PYP-like sensor domain (PAS domain)"/>
    <property type="match status" value="1"/>
</dbReference>
<protein>
    <recommendedName>
        <fullName evidence="2">histidine kinase</fullName>
        <ecNumber evidence="2">2.7.13.3</ecNumber>
    </recommendedName>
</protein>
<dbReference type="InterPro" id="IPR000700">
    <property type="entry name" value="PAS-assoc_C"/>
</dbReference>
<feature type="region of interest" description="Disordered" evidence="6">
    <location>
        <begin position="1"/>
        <end position="20"/>
    </location>
</feature>
<sequence length="444" mass="47001">MPSPLSADHPAAQPSGPGTVEALISQTRRLKGEVDAVRRDARHDGSDPTGRWQRALYDLALHQLDDVDRHLAQLRDGPPLRSAPAGSGRAGSSPGLVGSAEWDLLTDGAHWSPELYRILGRDPAAAPLTLDELPSVVLAEDRPGLTAMVTGCLVDARPIDGEFRVVRPDGTVRTVHMRGRPVLDAHGSTVSLWAVLRDVTALRRGRRAVSESRASLPDPASAAPARPAAPHAGLAGAAEAGSGSDARDSLTARRPRRRAVTIAQHRPQRDGGAMGVEDGPAPHVHGPYGAVGPDDTELAVDRAGVDETPGDHRGQAGPVLRQDDGRQFVEGERGSGGVPAEDAVQLRGPVGPVRQQIPLRAADQAGRRAGPAGTGGRRPERRAVPQLRQVPVDVVQLMQRQIVQGALPAARGVRSVVPRVPPYGVHLALEPPRLRYQRLHRAGP</sequence>
<evidence type="ECO:0000256" key="5">
    <source>
        <dbReference type="ARBA" id="ARBA00022777"/>
    </source>
</evidence>
<accession>A0ABQ3Q796</accession>
<gene>
    <name evidence="8" type="ORF">Sdagh_48780</name>
</gene>
<name>A0ABQ3Q796_9ACTN</name>
<feature type="compositionally biased region" description="Low complexity" evidence="6">
    <location>
        <begin position="212"/>
        <end position="244"/>
    </location>
</feature>
<keyword evidence="5" id="KW-0418">Kinase</keyword>
<evidence type="ECO:0000256" key="4">
    <source>
        <dbReference type="ARBA" id="ARBA00022679"/>
    </source>
</evidence>
<evidence type="ECO:0000256" key="1">
    <source>
        <dbReference type="ARBA" id="ARBA00000085"/>
    </source>
</evidence>
<dbReference type="CDD" id="cd00130">
    <property type="entry name" value="PAS"/>
    <property type="match status" value="1"/>
</dbReference>
<dbReference type="InterPro" id="IPR013655">
    <property type="entry name" value="PAS_fold_3"/>
</dbReference>
<feature type="domain" description="PAC" evidence="7">
    <location>
        <begin position="159"/>
        <end position="211"/>
    </location>
</feature>
<evidence type="ECO:0000256" key="2">
    <source>
        <dbReference type="ARBA" id="ARBA00012438"/>
    </source>
</evidence>
<dbReference type="Gene3D" id="3.30.450.20">
    <property type="entry name" value="PAS domain"/>
    <property type="match status" value="1"/>
</dbReference>
<feature type="compositionally biased region" description="Low complexity" evidence="6">
    <location>
        <begin position="82"/>
        <end position="94"/>
    </location>
</feature>
<evidence type="ECO:0000313" key="9">
    <source>
        <dbReference type="Proteomes" id="UP001052655"/>
    </source>
</evidence>
<dbReference type="PROSITE" id="PS50113">
    <property type="entry name" value="PAC"/>
    <property type="match status" value="1"/>
</dbReference>
<dbReference type="EC" id="2.7.13.3" evidence="2"/>
<feature type="region of interest" description="Disordered" evidence="6">
    <location>
        <begin position="75"/>
        <end position="94"/>
    </location>
</feature>
<comment type="caution">
    <text evidence="8">The sequence shown here is derived from an EMBL/GenBank/DDBJ whole genome shotgun (WGS) entry which is preliminary data.</text>
</comment>
<organism evidence="8 9">
    <name type="scientific">Streptomyces daghestanicus</name>
    <dbReference type="NCBI Taxonomy" id="66885"/>
    <lineage>
        <taxon>Bacteria</taxon>
        <taxon>Bacillati</taxon>
        <taxon>Actinomycetota</taxon>
        <taxon>Actinomycetes</taxon>
        <taxon>Kitasatosporales</taxon>
        <taxon>Streptomycetaceae</taxon>
        <taxon>Streptomyces</taxon>
    </lineage>
</organism>
<dbReference type="InterPro" id="IPR000014">
    <property type="entry name" value="PAS"/>
</dbReference>
<dbReference type="InterPro" id="IPR001610">
    <property type="entry name" value="PAC"/>
</dbReference>
<dbReference type="Gene3D" id="2.10.70.100">
    <property type="match status" value="1"/>
</dbReference>
<evidence type="ECO:0000313" key="8">
    <source>
        <dbReference type="EMBL" id="GHI33148.1"/>
    </source>
</evidence>
<evidence type="ECO:0000259" key="7">
    <source>
        <dbReference type="PROSITE" id="PS50113"/>
    </source>
</evidence>
<comment type="catalytic activity">
    <reaction evidence="1">
        <text>ATP + protein L-histidine = ADP + protein N-phospho-L-histidine.</text>
        <dbReference type="EC" id="2.7.13.3"/>
    </reaction>
</comment>
<feature type="region of interest" description="Disordered" evidence="6">
    <location>
        <begin position="360"/>
        <end position="383"/>
    </location>
</feature>
<keyword evidence="3" id="KW-0597">Phosphoprotein</keyword>
<keyword evidence="9" id="KW-1185">Reference proteome</keyword>
<evidence type="ECO:0000256" key="3">
    <source>
        <dbReference type="ARBA" id="ARBA00022553"/>
    </source>
</evidence>
<evidence type="ECO:0000256" key="6">
    <source>
        <dbReference type="SAM" id="MobiDB-lite"/>
    </source>
</evidence>
<dbReference type="EMBL" id="BNDX01000012">
    <property type="protein sequence ID" value="GHI33148.1"/>
    <property type="molecule type" value="Genomic_DNA"/>
</dbReference>
<proteinExistence type="predicted"/>
<dbReference type="Proteomes" id="UP001052655">
    <property type="component" value="Unassembled WGS sequence"/>
</dbReference>
<feature type="region of interest" description="Disordered" evidence="6">
    <location>
        <begin position="206"/>
        <end position="278"/>
    </location>
</feature>
<dbReference type="Pfam" id="PF08447">
    <property type="entry name" value="PAS_3"/>
    <property type="match status" value="1"/>
</dbReference>
<dbReference type="InterPro" id="IPR052162">
    <property type="entry name" value="Sensor_kinase/Photoreceptor"/>
</dbReference>
<reference evidence="8" key="1">
    <citation type="submission" date="2024-05" db="EMBL/GenBank/DDBJ databases">
        <title>Whole genome shotgun sequence of Streptomyces daghestanicus NBRC 12762.</title>
        <authorList>
            <person name="Komaki H."/>
            <person name="Tamura T."/>
        </authorList>
    </citation>
    <scope>NUCLEOTIDE SEQUENCE</scope>
    <source>
        <strain evidence="8">NBRC 12762</strain>
    </source>
</reference>
<dbReference type="SMART" id="SM00086">
    <property type="entry name" value="PAC"/>
    <property type="match status" value="1"/>
</dbReference>
<dbReference type="PANTHER" id="PTHR43304">
    <property type="entry name" value="PHYTOCHROME-LIKE PROTEIN CPH1"/>
    <property type="match status" value="1"/>
</dbReference>
<dbReference type="PANTHER" id="PTHR43304:SF1">
    <property type="entry name" value="PAC DOMAIN-CONTAINING PROTEIN"/>
    <property type="match status" value="1"/>
</dbReference>
<keyword evidence="4" id="KW-0808">Transferase</keyword>
<dbReference type="InterPro" id="IPR035965">
    <property type="entry name" value="PAS-like_dom_sf"/>
</dbReference>